<dbReference type="EMBL" id="QBKN01000031">
    <property type="protein sequence ID" value="PTX41189.1"/>
    <property type="molecule type" value="Genomic_DNA"/>
</dbReference>
<dbReference type="Proteomes" id="UP000244069">
    <property type="component" value="Unassembled WGS sequence"/>
</dbReference>
<dbReference type="RefSeq" id="WP_107978392.1">
    <property type="nucleotide sequence ID" value="NZ_BMEZ01000029.1"/>
</dbReference>
<evidence type="ECO:0008006" key="4">
    <source>
        <dbReference type="Google" id="ProtNLM"/>
    </source>
</evidence>
<dbReference type="OrthoDB" id="8451772at2"/>
<gene>
    <name evidence="2" type="ORF">C8N44_13130</name>
</gene>
<keyword evidence="3" id="KW-1185">Reference proteome</keyword>
<evidence type="ECO:0000256" key="1">
    <source>
        <dbReference type="SAM" id="SignalP"/>
    </source>
</evidence>
<dbReference type="Gene3D" id="2.30.30.40">
    <property type="entry name" value="SH3 Domains"/>
    <property type="match status" value="1"/>
</dbReference>
<feature type="signal peptide" evidence="1">
    <location>
        <begin position="1"/>
        <end position="24"/>
    </location>
</feature>
<organism evidence="2 3">
    <name type="scientific">Allosediminivita pacifica</name>
    <dbReference type="NCBI Taxonomy" id="1267769"/>
    <lineage>
        <taxon>Bacteria</taxon>
        <taxon>Pseudomonadati</taxon>
        <taxon>Pseudomonadota</taxon>
        <taxon>Alphaproteobacteria</taxon>
        <taxon>Rhodobacterales</taxon>
        <taxon>Paracoccaceae</taxon>
        <taxon>Allosediminivita</taxon>
    </lineage>
</organism>
<evidence type="ECO:0000313" key="2">
    <source>
        <dbReference type="EMBL" id="PTX41189.1"/>
    </source>
</evidence>
<sequence>MKQAAALALSVATAVTALATPASAAWRDVYEVANVEGDDLLKMRAGPGTGYVVLLGLPNGTPLIVHDCMQTGSTRWCDVSLEQARNVRGHVSWAYMRKR</sequence>
<accession>A0A2T6ABJ9</accession>
<protein>
    <recommendedName>
        <fullName evidence="4">SH3 domain-containing protein</fullName>
    </recommendedName>
</protein>
<evidence type="ECO:0000313" key="3">
    <source>
        <dbReference type="Proteomes" id="UP000244069"/>
    </source>
</evidence>
<reference evidence="2 3" key="1">
    <citation type="submission" date="2018-04" db="EMBL/GenBank/DDBJ databases">
        <title>Genomic Encyclopedia of Archaeal and Bacterial Type Strains, Phase II (KMG-II): from individual species to whole genera.</title>
        <authorList>
            <person name="Goeker M."/>
        </authorList>
    </citation>
    <scope>NUCLEOTIDE SEQUENCE [LARGE SCALE GENOMIC DNA]</scope>
    <source>
        <strain evidence="2 3">DSM 29329</strain>
    </source>
</reference>
<keyword evidence="1" id="KW-0732">Signal</keyword>
<dbReference type="AlphaFoldDB" id="A0A2T6ABJ9"/>
<proteinExistence type="predicted"/>
<feature type="chain" id="PRO_5015539181" description="SH3 domain-containing protein" evidence="1">
    <location>
        <begin position="25"/>
        <end position="99"/>
    </location>
</feature>
<comment type="caution">
    <text evidence="2">The sequence shown here is derived from an EMBL/GenBank/DDBJ whole genome shotgun (WGS) entry which is preliminary data.</text>
</comment>
<name>A0A2T6ABJ9_9RHOB</name>